<dbReference type="InterPro" id="IPR000620">
    <property type="entry name" value="EamA_dom"/>
</dbReference>
<evidence type="ECO:0000256" key="5">
    <source>
        <dbReference type="SAM" id="Phobius"/>
    </source>
</evidence>
<dbReference type="EMBL" id="CAFBLZ010000074">
    <property type="protein sequence ID" value="CAB4886812.1"/>
    <property type="molecule type" value="Genomic_DNA"/>
</dbReference>
<dbReference type="SUPFAM" id="SSF103481">
    <property type="entry name" value="Multidrug resistance efflux transporter EmrE"/>
    <property type="match status" value="1"/>
</dbReference>
<evidence type="ECO:0000256" key="1">
    <source>
        <dbReference type="ARBA" id="ARBA00004141"/>
    </source>
</evidence>
<sequence>MIGKSFGHNRHPIGSTIIGLGVASGFWLVVLPIWNFPTEVLSMQMDIHGYLAGHTFPGWALLIWVIVMGTIVPYICVISGLRLLSASKSSVLGMLEPVLAGALAWIWLGQSWDLIQLIGAIIVLIGIYLADKSKSESDS</sequence>
<keyword evidence="3 5" id="KW-1133">Transmembrane helix</keyword>
<evidence type="ECO:0000256" key="4">
    <source>
        <dbReference type="ARBA" id="ARBA00023136"/>
    </source>
</evidence>
<keyword evidence="2 5" id="KW-0812">Transmembrane</keyword>
<organism evidence="7">
    <name type="scientific">freshwater metagenome</name>
    <dbReference type="NCBI Taxonomy" id="449393"/>
    <lineage>
        <taxon>unclassified sequences</taxon>
        <taxon>metagenomes</taxon>
        <taxon>ecological metagenomes</taxon>
    </lineage>
</organism>
<accession>A0A6J7ET60</accession>
<gene>
    <name evidence="7" type="ORF">UFOPK3482_00873</name>
</gene>
<comment type="subcellular location">
    <subcellularLocation>
        <location evidence="1">Membrane</location>
        <topology evidence="1">Multi-pass membrane protein</topology>
    </subcellularLocation>
</comment>
<dbReference type="InterPro" id="IPR037185">
    <property type="entry name" value="EmrE-like"/>
</dbReference>
<dbReference type="GO" id="GO:0016020">
    <property type="term" value="C:membrane"/>
    <property type="evidence" value="ECO:0007669"/>
    <property type="project" value="UniProtKB-SubCell"/>
</dbReference>
<feature type="transmembrane region" description="Helical" evidence="5">
    <location>
        <begin position="56"/>
        <end position="77"/>
    </location>
</feature>
<feature type="transmembrane region" description="Helical" evidence="5">
    <location>
        <begin position="89"/>
        <end position="108"/>
    </location>
</feature>
<protein>
    <submittedName>
        <fullName evidence="7">Unannotated protein</fullName>
    </submittedName>
</protein>
<dbReference type="AlphaFoldDB" id="A0A6J7ET60"/>
<evidence type="ECO:0000313" key="7">
    <source>
        <dbReference type="EMBL" id="CAB4886812.1"/>
    </source>
</evidence>
<dbReference type="PANTHER" id="PTHR32322">
    <property type="entry name" value="INNER MEMBRANE TRANSPORTER"/>
    <property type="match status" value="1"/>
</dbReference>
<keyword evidence="4 5" id="KW-0472">Membrane</keyword>
<evidence type="ECO:0000256" key="3">
    <source>
        <dbReference type="ARBA" id="ARBA00022989"/>
    </source>
</evidence>
<feature type="domain" description="EamA" evidence="6">
    <location>
        <begin position="55"/>
        <end position="129"/>
    </location>
</feature>
<feature type="transmembrane region" description="Helical" evidence="5">
    <location>
        <begin position="12"/>
        <end position="36"/>
    </location>
</feature>
<dbReference type="Pfam" id="PF00892">
    <property type="entry name" value="EamA"/>
    <property type="match status" value="1"/>
</dbReference>
<proteinExistence type="predicted"/>
<dbReference type="InterPro" id="IPR050638">
    <property type="entry name" value="AA-Vitamin_Transporters"/>
</dbReference>
<dbReference type="PANTHER" id="PTHR32322:SF2">
    <property type="entry name" value="EAMA DOMAIN-CONTAINING PROTEIN"/>
    <property type="match status" value="1"/>
</dbReference>
<reference evidence="7" key="1">
    <citation type="submission" date="2020-05" db="EMBL/GenBank/DDBJ databases">
        <authorList>
            <person name="Chiriac C."/>
            <person name="Salcher M."/>
            <person name="Ghai R."/>
            <person name="Kavagutti S V."/>
        </authorList>
    </citation>
    <scope>NUCLEOTIDE SEQUENCE</scope>
</reference>
<evidence type="ECO:0000259" key="6">
    <source>
        <dbReference type="Pfam" id="PF00892"/>
    </source>
</evidence>
<feature type="transmembrane region" description="Helical" evidence="5">
    <location>
        <begin position="114"/>
        <end position="130"/>
    </location>
</feature>
<evidence type="ECO:0000256" key="2">
    <source>
        <dbReference type="ARBA" id="ARBA00022692"/>
    </source>
</evidence>
<name>A0A6J7ET60_9ZZZZ</name>